<feature type="active site" description="Proton donor/acceptor" evidence="2">
    <location>
        <position position="99"/>
    </location>
</feature>
<dbReference type="EMBL" id="AVFL01000001">
    <property type="protein sequence ID" value="EWY42622.1"/>
    <property type="molecule type" value="Genomic_DNA"/>
</dbReference>
<dbReference type="InterPro" id="IPR029033">
    <property type="entry name" value="His_PPase_superfam"/>
</dbReference>
<feature type="binding site" evidence="3">
    <location>
        <begin position="20"/>
        <end position="27"/>
    </location>
    <ligand>
        <name>substrate</name>
    </ligand>
</feature>
<sequence length="196" mass="20959">MADHGAEETTTAAGVLLFMRHGETEYNRRKVRCGGDVDIPLTELGEAQALEAGLSLRASGVSIDTIIASPLIRARRTAEIVRDAAGLACPIAFHDGLIERRLGDWNGMDIGATQPMLDAGERPPGGEDEPEFRRRIGLTLAEILEWGHALPLLVGSKGVARVLSLALAADQRGPARNAEVMRLGPPAEGWRDLLGI</sequence>
<feature type="active site" description="Tele-phosphohistidine intermediate" evidence="2">
    <location>
        <position position="21"/>
    </location>
</feature>
<reference evidence="4 5" key="1">
    <citation type="submission" date="2013-08" db="EMBL/GenBank/DDBJ databases">
        <title>The genome sequence of Skermanella stibiiresistens.</title>
        <authorList>
            <person name="Zhu W."/>
            <person name="Wang G."/>
        </authorList>
    </citation>
    <scope>NUCLEOTIDE SEQUENCE [LARGE SCALE GENOMIC DNA]</scope>
    <source>
        <strain evidence="4 5">SB22</strain>
    </source>
</reference>
<keyword evidence="1" id="KW-0378">Hydrolase</keyword>
<dbReference type="RefSeq" id="WP_051511390.1">
    <property type="nucleotide sequence ID" value="NZ_AVFL01000001.1"/>
</dbReference>
<evidence type="ECO:0000313" key="5">
    <source>
        <dbReference type="Proteomes" id="UP000019486"/>
    </source>
</evidence>
<dbReference type="GO" id="GO:0043456">
    <property type="term" value="P:regulation of pentose-phosphate shunt"/>
    <property type="evidence" value="ECO:0007669"/>
    <property type="project" value="TreeGrafter"/>
</dbReference>
<dbReference type="GO" id="GO:0045820">
    <property type="term" value="P:negative regulation of glycolytic process"/>
    <property type="evidence" value="ECO:0007669"/>
    <property type="project" value="TreeGrafter"/>
</dbReference>
<dbReference type="STRING" id="1385369.N825_01710"/>
<dbReference type="InterPro" id="IPR051695">
    <property type="entry name" value="Phosphoglycerate_Mutase"/>
</dbReference>
<dbReference type="GO" id="GO:0004331">
    <property type="term" value="F:fructose-2,6-bisphosphate 2-phosphatase activity"/>
    <property type="evidence" value="ECO:0007669"/>
    <property type="project" value="TreeGrafter"/>
</dbReference>
<dbReference type="SUPFAM" id="SSF53254">
    <property type="entry name" value="Phosphoglycerate mutase-like"/>
    <property type="match status" value="1"/>
</dbReference>
<dbReference type="Proteomes" id="UP000019486">
    <property type="component" value="Unassembled WGS sequence"/>
</dbReference>
<organism evidence="4 5">
    <name type="scientific">Skermanella stibiiresistens SB22</name>
    <dbReference type="NCBI Taxonomy" id="1385369"/>
    <lineage>
        <taxon>Bacteria</taxon>
        <taxon>Pseudomonadati</taxon>
        <taxon>Pseudomonadota</taxon>
        <taxon>Alphaproteobacteria</taxon>
        <taxon>Rhodospirillales</taxon>
        <taxon>Azospirillaceae</taxon>
        <taxon>Skermanella</taxon>
    </lineage>
</organism>
<gene>
    <name evidence="4" type="ORF">N825_01710</name>
</gene>
<dbReference type="PANTHER" id="PTHR46517">
    <property type="entry name" value="FRUCTOSE-2,6-BISPHOSPHATASE TIGAR"/>
    <property type="match status" value="1"/>
</dbReference>
<dbReference type="PANTHER" id="PTHR46517:SF1">
    <property type="entry name" value="FRUCTOSE-2,6-BISPHOSPHATASE TIGAR"/>
    <property type="match status" value="1"/>
</dbReference>
<dbReference type="Pfam" id="PF00300">
    <property type="entry name" value="His_Phos_1"/>
    <property type="match status" value="1"/>
</dbReference>
<dbReference type="AlphaFoldDB" id="W9HD71"/>
<evidence type="ECO:0000256" key="3">
    <source>
        <dbReference type="PIRSR" id="PIRSR613078-2"/>
    </source>
</evidence>
<dbReference type="GO" id="GO:0005829">
    <property type="term" value="C:cytosol"/>
    <property type="evidence" value="ECO:0007669"/>
    <property type="project" value="TreeGrafter"/>
</dbReference>
<dbReference type="InterPro" id="IPR013078">
    <property type="entry name" value="His_Pase_superF_clade-1"/>
</dbReference>
<evidence type="ECO:0000256" key="2">
    <source>
        <dbReference type="PIRSR" id="PIRSR613078-1"/>
    </source>
</evidence>
<protein>
    <submittedName>
        <fullName evidence="4">Phosphoglycerate mutase</fullName>
    </submittedName>
</protein>
<keyword evidence="5" id="KW-1185">Reference proteome</keyword>
<evidence type="ECO:0000313" key="4">
    <source>
        <dbReference type="EMBL" id="EWY42622.1"/>
    </source>
</evidence>
<dbReference type="CDD" id="cd07067">
    <property type="entry name" value="HP_PGM_like"/>
    <property type="match status" value="1"/>
</dbReference>
<dbReference type="PATRIC" id="fig|1385369.3.peg.332"/>
<evidence type="ECO:0000256" key="1">
    <source>
        <dbReference type="ARBA" id="ARBA00022801"/>
    </source>
</evidence>
<dbReference type="SMART" id="SM00855">
    <property type="entry name" value="PGAM"/>
    <property type="match status" value="1"/>
</dbReference>
<dbReference type="OrthoDB" id="9781415at2"/>
<name>W9HD71_9PROT</name>
<proteinExistence type="predicted"/>
<dbReference type="Gene3D" id="3.40.50.1240">
    <property type="entry name" value="Phosphoglycerate mutase-like"/>
    <property type="match status" value="1"/>
</dbReference>
<feature type="binding site" evidence="3">
    <location>
        <position position="73"/>
    </location>
    <ligand>
        <name>substrate</name>
    </ligand>
</feature>
<accession>W9HD71</accession>
<comment type="caution">
    <text evidence="4">The sequence shown here is derived from an EMBL/GenBank/DDBJ whole genome shotgun (WGS) entry which is preliminary data.</text>
</comment>